<evidence type="ECO:0000313" key="10">
    <source>
        <dbReference type="Proteomes" id="UP001642360"/>
    </source>
</evidence>
<dbReference type="Proteomes" id="UP001642360">
    <property type="component" value="Unassembled WGS sequence"/>
</dbReference>
<protein>
    <recommendedName>
        <fullName evidence="8">AAA+ ATPase domain-containing protein</fullName>
    </recommendedName>
</protein>
<dbReference type="FunFam" id="1.10.10.10:FF:000322">
    <property type="entry name" value="Probable disease resistance protein At1g63360"/>
    <property type="match status" value="1"/>
</dbReference>
<gene>
    <name evidence="9" type="ORF">ILEXP_LOCUS38111</name>
</gene>
<feature type="coiled-coil region" evidence="7">
    <location>
        <begin position="37"/>
        <end position="64"/>
    </location>
</feature>
<evidence type="ECO:0000256" key="1">
    <source>
        <dbReference type="ARBA" id="ARBA00008894"/>
    </source>
</evidence>
<evidence type="ECO:0000256" key="7">
    <source>
        <dbReference type="SAM" id="Coils"/>
    </source>
</evidence>
<dbReference type="EMBL" id="CAUOFW020005137">
    <property type="protein sequence ID" value="CAK9168701.1"/>
    <property type="molecule type" value="Genomic_DNA"/>
</dbReference>
<name>A0ABC8TI90_9AQUA</name>
<accession>A0ABC8TI90</accession>
<reference evidence="9 10" key="1">
    <citation type="submission" date="2024-02" db="EMBL/GenBank/DDBJ databases">
        <authorList>
            <person name="Vignale AGUSTIN F."/>
            <person name="Sosa J E."/>
            <person name="Modenutti C."/>
        </authorList>
    </citation>
    <scope>NUCLEOTIDE SEQUENCE [LARGE SCALE GENOMIC DNA]</scope>
</reference>
<evidence type="ECO:0000313" key="9">
    <source>
        <dbReference type="EMBL" id="CAK9168701.1"/>
    </source>
</evidence>
<keyword evidence="6" id="KW-0067">ATP-binding</keyword>
<keyword evidence="2" id="KW-0433">Leucine-rich repeat</keyword>
<dbReference type="InterPro" id="IPR032675">
    <property type="entry name" value="LRR_dom_sf"/>
</dbReference>
<dbReference type="InterPro" id="IPR002182">
    <property type="entry name" value="NB-ARC"/>
</dbReference>
<keyword evidence="10" id="KW-1185">Reference proteome</keyword>
<dbReference type="InterPro" id="IPR050905">
    <property type="entry name" value="Plant_NBS-LRR"/>
</dbReference>
<evidence type="ECO:0000256" key="3">
    <source>
        <dbReference type="ARBA" id="ARBA00022737"/>
    </source>
</evidence>
<comment type="similarity">
    <text evidence="1">Belongs to the disease resistance NB-LRR family.</text>
</comment>
<dbReference type="InterPro" id="IPR027417">
    <property type="entry name" value="P-loop_NTPase"/>
</dbReference>
<dbReference type="SMART" id="SM00382">
    <property type="entry name" value="AAA"/>
    <property type="match status" value="1"/>
</dbReference>
<dbReference type="AlphaFoldDB" id="A0ABC8TI90"/>
<dbReference type="Gene3D" id="1.10.8.430">
    <property type="entry name" value="Helical domain of apoptotic protease-activating factors"/>
    <property type="match status" value="1"/>
</dbReference>
<sequence length="988" mass="111356">MEVVAAAVGSLLAEPARRLCGYIYSKVRNPSNLQSNFTALEEEVRALMSQKEDMEEELEAAELEGKVPKADVEKWLRMVDDVNSEVNSLQPTMAASGNGRCFNCYPHNELNSKVVETLEQVRELIKAGDFLKRVAVGNYLPKPVEHIPAPRIENQTGYQNLVKIMDALSNNKQNRIGIWGMGGVGKTTLVKNLNNKLQSSSSTQPFSIVIWTTVSMELNWRKVQTQIAERLNLQVKMGESVERMAIRLHKRLAKEKNFLLILDDVWEAIDLDLLGIPRPEADTGSKIILTSRSLDVCRVMMTDVNIQVDVLNDREAWQLFHLNTGDVAMSEQIKPFAEAVAKECGGLPLALIVVGASMRGKTMVALWKDALNALRRSVPLVKGIEEKVYKPLKWSYDSLQGEHLKSCFLFCCLYSEDFPMEVCELVRYWFAEGLLDQRYNYEELENRGVAIIESLIDSCLLERGVKGGTVKMHDVVRDVGIWIASALEDGYKSLIQSGIGLSQIPKNELSNCPRRVSFMNNRIESLPDCVIQCPRASTLLLQGNHCLEEVPDQFLQGFQALKILDLSESSIYSLPRSLLQLGELRALLLRGCKVLHKLPPLGGLSRLQVLDCSRSGIRALPEGMEKLTDLRQLDLSYTHNLTILAGTISRLSNLEFLNVLGRSFNLRRNDEASFTDLLCLKQLNVLYIEFDSIPIINPKDISWLKTISKVNTFIGNRARDRMPENAVDYNEGCVILNNLCFSGEWIGWLLIGAASVQIFCCEGMNRVLEKLAKNSGSSGCFAALRSLHITFCHSSFQSATRGCAAQFDLLPNLEELRLHSLSRLESISEFGDNLGSKFCRLRRIDVFSCPQLKYLLCIGSSILTLEKLEEIRIESCEKLKELFNYVGSTHTLAPDPTVPNLQVMKLKDLPDLEILCRQNESWGGLELLESLHCNIIRKLPLSTQNADTIKEIRGELQWWNQLEWDDDDTKLSLQRHFRAVDNYGHLIC</sequence>
<dbReference type="InterPro" id="IPR042197">
    <property type="entry name" value="Apaf_helical"/>
</dbReference>
<dbReference type="FunFam" id="3.40.50.300:FF:001091">
    <property type="entry name" value="Probable disease resistance protein At1g61300"/>
    <property type="match status" value="1"/>
</dbReference>
<dbReference type="InterPro" id="IPR003593">
    <property type="entry name" value="AAA+_ATPase"/>
</dbReference>
<dbReference type="Gene3D" id="1.10.10.10">
    <property type="entry name" value="Winged helix-like DNA-binding domain superfamily/Winged helix DNA-binding domain"/>
    <property type="match status" value="1"/>
</dbReference>
<dbReference type="Pfam" id="PF23598">
    <property type="entry name" value="LRR_14"/>
    <property type="match status" value="1"/>
</dbReference>
<evidence type="ECO:0000256" key="4">
    <source>
        <dbReference type="ARBA" id="ARBA00022741"/>
    </source>
</evidence>
<dbReference type="Pfam" id="PF00931">
    <property type="entry name" value="NB-ARC"/>
    <property type="match status" value="1"/>
</dbReference>
<keyword evidence="7" id="KW-0175">Coiled coil</keyword>
<evidence type="ECO:0000256" key="2">
    <source>
        <dbReference type="ARBA" id="ARBA00022614"/>
    </source>
</evidence>
<comment type="caution">
    <text evidence="9">The sequence shown here is derived from an EMBL/GenBank/DDBJ whole genome shotgun (WGS) entry which is preliminary data.</text>
</comment>
<dbReference type="InterPro" id="IPR057135">
    <property type="entry name" value="At4g27190-like_LRR"/>
</dbReference>
<feature type="domain" description="AAA+ ATPase" evidence="8">
    <location>
        <begin position="172"/>
        <end position="312"/>
    </location>
</feature>
<dbReference type="InterPro" id="IPR036388">
    <property type="entry name" value="WH-like_DNA-bd_sf"/>
</dbReference>
<dbReference type="Pfam" id="PF23559">
    <property type="entry name" value="WHD_DRP"/>
    <property type="match status" value="1"/>
</dbReference>
<keyword evidence="5" id="KW-0611">Plant defense</keyword>
<dbReference type="GO" id="GO:0005524">
    <property type="term" value="F:ATP binding"/>
    <property type="evidence" value="ECO:0007669"/>
    <property type="project" value="UniProtKB-KW"/>
</dbReference>
<dbReference type="InterPro" id="IPR058922">
    <property type="entry name" value="WHD_DRP"/>
</dbReference>
<dbReference type="PRINTS" id="PR00364">
    <property type="entry name" value="DISEASERSIST"/>
</dbReference>
<dbReference type="FunFam" id="1.10.8.430:FF:000003">
    <property type="entry name" value="Probable disease resistance protein At5g66910"/>
    <property type="match status" value="1"/>
</dbReference>
<dbReference type="Pfam" id="PF23247">
    <property type="entry name" value="LRR_RPS2"/>
    <property type="match status" value="1"/>
</dbReference>
<evidence type="ECO:0000256" key="6">
    <source>
        <dbReference type="ARBA" id="ARBA00022840"/>
    </source>
</evidence>
<keyword evidence="3" id="KW-0677">Repeat</keyword>
<keyword evidence="4" id="KW-0547">Nucleotide-binding</keyword>
<dbReference type="SUPFAM" id="SSF52540">
    <property type="entry name" value="P-loop containing nucleoside triphosphate hydrolases"/>
    <property type="match status" value="1"/>
</dbReference>
<dbReference type="Gene3D" id="3.80.10.10">
    <property type="entry name" value="Ribonuclease Inhibitor"/>
    <property type="match status" value="2"/>
</dbReference>
<evidence type="ECO:0000256" key="5">
    <source>
        <dbReference type="ARBA" id="ARBA00022821"/>
    </source>
</evidence>
<dbReference type="GO" id="GO:0051607">
    <property type="term" value="P:defense response to virus"/>
    <property type="evidence" value="ECO:0007669"/>
    <property type="project" value="UniProtKB-ARBA"/>
</dbReference>
<dbReference type="Gene3D" id="3.40.50.300">
    <property type="entry name" value="P-loop containing nucleotide triphosphate hydrolases"/>
    <property type="match status" value="1"/>
</dbReference>
<evidence type="ECO:0000259" key="8">
    <source>
        <dbReference type="SMART" id="SM00382"/>
    </source>
</evidence>
<dbReference type="PANTHER" id="PTHR33463">
    <property type="entry name" value="NB-ARC DOMAIN-CONTAINING PROTEIN-RELATED"/>
    <property type="match status" value="1"/>
</dbReference>
<dbReference type="PANTHER" id="PTHR33463:SF202">
    <property type="entry name" value="NB-ARC DOMAIN-CONTAINING PROTEIN"/>
    <property type="match status" value="1"/>
</dbReference>
<dbReference type="SUPFAM" id="SSF52058">
    <property type="entry name" value="L domain-like"/>
    <property type="match status" value="1"/>
</dbReference>
<organism evidence="9 10">
    <name type="scientific">Ilex paraguariensis</name>
    <name type="common">yerba mate</name>
    <dbReference type="NCBI Taxonomy" id="185542"/>
    <lineage>
        <taxon>Eukaryota</taxon>
        <taxon>Viridiplantae</taxon>
        <taxon>Streptophyta</taxon>
        <taxon>Embryophyta</taxon>
        <taxon>Tracheophyta</taxon>
        <taxon>Spermatophyta</taxon>
        <taxon>Magnoliopsida</taxon>
        <taxon>eudicotyledons</taxon>
        <taxon>Gunneridae</taxon>
        <taxon>Pentapetalae</taxon>
        <taxon>asterids</taxon>
        <taxon>campanulids</taxon>
        <taxon>Aquifoliales</taxon>
        <taxon>Aquifoliaceae</taxon>
        <taxon>Ilex</taxon>
    </lineage>
</organism>
<proteinExistence type="inferred from homology"/>
<dbReference type="InterPro" id="IPR055414">
    <property type="entry name" value="LRR_R13L4/SHOC2-like"/>
</dbReference>